<dbReference type="Proteomes" id="UP001566132">
    <property type="component" value="Unassembled WGS sequence"/>
</dbReference>
<sequence>MSKKKVNYPKKKHRITLEDVEDVSEPERRSMYHVLLDNLRTFNRATFLHRIIYVGNHKFNSYEDARNIFSINIAKCNETYCIEKLSGFFLFYYKYFVHMVEGDEDNLNKHLGYLLDNDAHYYEKLGTIKLLIHVSNINQRFFEDWIPYTEAPSKLLEKLNIDADLQQSGRYIFNCIKKLYGLMNTFAGDLFTCNDPIGEQNSSSNYDIASINSKETSLTSKTYASVSYSSHMGSLDFNLAETNQREYKLFLPEYELLDFIIHSNFTMNLKEYFGIYGVVPMRTIYKDKIWPVPHDFIPYDVFEKPYDCVTELPKDVRKKHHIDISSLSCNVQSLSSIFDLPLTKAQVKNESSESEMKNSNVSQSVVDSEIPISQEQVDLDV</sequence>
<dbReference type="AlphaFoldDB" id="A0ABD1E198"/>
<dbReference type="SUPFAM" id="SSF54975">
    <property type="entry name" value="Acylphosphatase/BLUF domain-like"/>
    <property type="match status" value="1"/>
</dbReference>
<comment type="caution">
    <text evidence="2">The sequence shown here is derived from an EMBL/GenBank/DDBJ whole genome shotgun (WGS) entry which is preliminary data.</text>
</comment>
<dbReference type="EMBL" id="JBDJPC010000014">
    <property type="protein sequence ID" value="KAL1488453.1"/>
    <property type="molecule type" value="Genomic_DNA"/>
</dbReference>
<evidence type="ECO:0000313" key="2">
    <source>
        <dbReference type="EMBL" id="KAL1488453.1"/>
    </source>
</evidence>
<feature type="compositionally biased region" description="Polar residues" evidence="1">
    <location>
        <begin position="363"/>
        <end position="381"/>
    </location>
</feature>
<accession>A0ABD1E198</accession>
<protein>
    <submittedName>
        <fullName evidence="2">Uncharacterized protein</fullName>
    </submittedName>
</protein>
<gene>
    <name evidence="2" type="ORF">ABEB36_014924</name>
</gene>
<evidence type="ECO:0000313" key="3">
    <source>
        <dbReference type="Proteomes" id="UP001566132"/>
    </source>
</evidence>
<keyword evidence="3" id="KW-1185">Reference proteome</keyword>
<name>A0ABD1E198_HYPHA</name>
<dbReference type="PANTHER" id="PTHR34035:SF1">
    <property type="entry name" value="TESTIS-EXPRESSED PROTEIN 47"/>
    <property type="match status" value="1"/>
</dbReference>
<organism evidence="2 3">
    <name type="scientific">Hypothenemus hampei</name>
    <name type="common">Coffee berry borer</name>
    <dbReference type="NCBI Taxonomy" id="57062"/>
    <lineage>
        <taxon>Eukaryota</taxon>
        <taxon>Metazoa</taxon>
        <taxon>Ecdysozoa</taxon>
        <taxon>Arthropoda</taxon>
        <taxon>Hexapoda</taxon>
        <taxon>Insecta</taxon>
        <taxon>Pterygota</taxon>
        <taxon>Neoptera</taxon>
        <taxon>Endopterygota</taxon>
        <taxon>Coleoptera</taxon>
        <taxon>Polyphaga</taxon>
        <taxon>Cucujiformia</taxon>
        <taxon>Curculionidae</taxon>
        <taxon>Scolytinae</taxon>
        <taxon>Hypothenemus</taxon>
    </lineage>
</organism>
<dbReference type="InterPro" id="IPR036046">
    <property type="entry name" value="Acylphosphatase-like_dom_sf"/>
</dbReference>
<proteinExistence type="predicted"/>
<evidence type="ECO:0000256" key="1">
    <source>
        <dbReference type="SAM" id="MobiDB-lite"/>
    </source>
</evidence>
<feature type="region of interest" description="Disordered" evidence="1">
    <location>
        <begin position="349"/>
        <end position="381"/>
    </location>
</feature>
<reference evidence="2 3" key="1">
    <citation type="submission" date="2024-05" db="EMBL/GenBank/DDBJ databases">
        <title>Genetic variation in Jamaican populations of the coffee berry borer (Hypothenemus hampei).</title>
        <authorList>
            <person name="Errbii M."/>
            <person name="Myrie A."/>
        </authorList>
    </citation>
    <scope>NUCLEOTIDE SEQUENCE [LARGE SCALE GENOMIC DNA]</scope>
    <source>
        <strain evidence="2">JA-Hopewell-2020-01-JO</strain>
        <tissue evidence="2">Whole body</tissue>
    </source>
</reference>
<dbReference type="Pfam" id="PF24787">
    <property type="entry name" value="TEX47"/>
    <property type="match status" value="1"/>
</dbReference>
<dbReference type="InterPro" id="IPR055308">
    <property type="entry name" value="TEX47-like"/>
</dbReference>
<dbReference type="PANTHER" id="PTHR34035">
    <property type="entry name" value="TESTIS-EXPRESSED PROTEIN 47"/>
    <property type="match status" value="1"/>
</dbReference>